<keyword evidence="2" id="KW-1185">Reference proteome</keyword>
<protein>
    <submittedName>
        <fullName evidence="1">3186_t:CDS:1</fullName>
    </submittedName>
</protein>
<feature type="non-terminal residue" evidence="1">
    <location>
        <position position="47"/>
    </location>
</feature>
<proteinExistence type="predicted"/>
<accession>A0ACA9QR01</accession>
<gene>
    <name evidence="1" type="ORF">RPERSI_LOCUS15437</name>
</gene>
<reference evidence="1" key="1">
    <citation type="submission" date="2021-06" db="EMBL/GenBank/DDBJ databases">
        <authorList>
            <person name="Kallberg Y."/>
            <person name="Tangrot J."/>
            <person name="Rosling A."/>
        </authorList>
    </citation>
    <scope>NUCLEOTIDE SEQUENCE</scope>
    <source>
        <strain evidence="1">MA461A</strain>
    </source>
</reference>
<sequence>MLSSVSPSVKNELLLLLRMDFHIPTGSKTAELEVFFIEIRHTKCSET</sequence>
<dbReference type="Proteomes" id="UP000789920">
    <property type="component" value="Unassembled WGS sequence"/>
</dbReference>
<dbReference type="EMBL" id="CAJVQC010037086">
    <property type="protein sequence ID" value="CAG8762867.1"/>
    <property type="molecule type" value="Genomic_DNA"/>
</dbReference>
<comment type="caution">
    <text evidence="1">The sequence shown here is derived from an EMBL/GenBank/DDBJ whole genome shotgun (WGS) entry which is preliminary data.</text>
</comment>
<organism evidence="1 2">
    <name type="scientific">Racocetra persica</name>
    <dbReference type="NCBI Taxonomy" id="160502"/>
    <lineage>
        <taxon>Eukaryota</taxon>
        <taxon>Fungi</taxon>
        <taxon>Fungi incertae sedis</taxon>
        <taxon>Mucoromycota</taxon>
        <taxon>Glomeromycotina</taxon>
        <taxon>Glomeromycetes</taxon>
        <taxon>Diversisporales</taxon>
        <taxon>Gigasporaceae</taxon>
        <taxon>Racocetra</taxon>
    </lineage>
</organism>
<name>A0ACA9QR01_9GLOM</name>
<evidence type="ECO:0000313" key="2">
    <source>
        <dbReference type="Proteomes" id="UP000789920"/>
    </source>
</evidence>
<evidence type="ECO:0000313" key="1">
    <source>
        <dbReference type="EMBL" id="CAG8762867.1"/>
    </source>
</evidence>